<proteinExistence type="predicted"/>
<name>A0AAW3ZQ86_9GAMM</name>
<reference evidence="1 2" key="1">
    <citation type="submission" date="2020-09" db="EMBL/GenBank/DDBJ databases">
        <title>Pseudoxanthomonas sp. CAU 1598 isolated from sand of Yaerae Beach.</title>
        <authorList>
            <person name="Kim W."/>
        </authorList>
    </citation>
    <scope>NUCLEOTIDE SEQUENCE [LARGE SCALE GENOMIC DNA]</scope>
    <source>
        <strain evidence="1 2">CAU 1598</strain>
    </source>
</reference>
<keyword evidence="2" id="KW-1185">Reference proteome</keyword>
<dbReference type="Proteomes" id="UP000613768">
    <property type="component" value="Unassembled WGS sequence"/>
</dbReference>
<dbReference type="RefSeq" id="WP_192030184.1">
    <property type="nucleotide sequence ID" value="NZ_JACYTR010000030.1"/>
</dbReference>
<evidence type="ECO:0000313" key="1">
    <source>
        <dbReference type="EMBL" id="MBD8526762.1"/>
    </source>
</evidence>
<dbReference type="AlphaFoldDB" id="A0AAW3ZQ86"/>
<dbReference type="EMBL" id="JACYTR010000030">
    <property type="protein sequence ID" value="MBD8526762.1"/>
    <property type="molecule type" value="Genomic_DNA"/>
</dbReference>
<evidence type="ECO:0000313" key="2">
    <source>
        <dbReference type="Proteomes" id="UP000613768"/>
    </source>
</evidence>
<sequence length="95" mass="10563">MMAVLMFSALSVQCVDGLATVDPEVYEAERNEVIEWQADFAFRLSFDSEGNGNLPSHKKDGKHVRTLPAARLRVGENTYSVESDDCFGDPVIIVR</sequence>
<comment type="caution">
    <text evidence="1">The sequence shown here is derived from an EMBL/GenBank/DDBJ whole genome shotgun (WGS) entry which is preliminary data.</text>
</comment>
<protein>
    <submittedName>
        <fullName evidence="1">Uncharacterized protein</fullName>
    </submittedName>
</protein>
<gene>
    <name evidence="1" type="ORF">IFO71_13550</name>
</gene>
<accession>A0AAW3ZQ86</accession>
<organism evidence="1 2">
    <name type="scientific">Pseudomarimonas arenosa</name>
    <dbReference type="NCBI Taxonomy" id="2774145"/>
    <lineage>
        <taxon>Bacteria</taxon>
        <taxon>Pseudomonadati</taxon>
        <taxon>Pseudomonadota</taxon>
        <taxon>Gammaproteobacteria</taxon>
        <taxon>Lysobacterales</taxon>
        <taxon>Lysobacteraceae</taxon>
        <taxon>Pseudomarimonas</taxon>
    </lineage>
</organism>